<dbReference type="Proteomes" id="UP000822688">
    <property type="component" value="Chromosome V"/>
</dbReference>
<evidence type="ECO:0000313" key="1">
    <source>
        <dbReference type="EMBL" id="KAG0573941.1"/>
    </source>
</evidence>
<gene>
    <name evidence="1" type="ORF">KC19_VG223400</name>
</gene>
<keyword evidence="2" id="KW-1185">Reference proteome</keyword>
<organism evidence="1 2">
    <name type="scientific">Ceratodon purpureus</name>
    <name type="common">Fire moss</name>
    <name type="synonym">Dicranum purpureum</name>
    <dbReference type="NCBI Taxonomy" id="3225"/>
    <lineage>
        <taxon>Eukaryota</taxon>
        <taxon>Viridiplantae</taxon>
        <taxon>Streptophyta</taxon>
        <taxon>Embryophyta</taxon>
        <taxon>Bryophyta</taxon>
        <taxon>Bryophytina</taxon>
        <taxon>Bryopsida</taxon>
        <taxon>Dicranidae</taxon>
        <taxon>Pseudoditrichales</taxon>
        <taxon>Ditrichaceae</taxon>
        <taxon>Ceratodon</taxon>
    </lineage>
</organism>
<dbReference type="EMBL" id="CM026426">
    <property type="protein sequence ID" value="KAG0573941.1"/>
    <property type="molecule type" value="Genomic_DNA"/>
</dbReference>
<proteinExistence type="predicted"/>
<accession>A0A8T0HT55</accession>
<reference evidence="1" key="1">
    <citation type="submission" date="2020-06" db="EMBL/GenBank/DDBJ databases">
        <title>WGS assembly of Ceratodon purpureus strain R40.</title>
        <authorList>
            <person name="Carey S.B."/>
            <person name="Jenkins J."/>
            <person name="Shu S."/>
            <person name="Lovell J.T."/>
            <person name="Sreedasyam A."/>
            <person name="Maumus F."/>
            <person name="Tiley G.P."/>
            <person name="Fernandez-Pozo N."/>
            <person name="Barry K."/>
            <person name="Chen C."/>
            <person name="Wang M."/>
            <person name="Lipzen A."/>
            <person name="Daum C."/>
            <person name="Saski C.A."/>
            <person name="Payton A.C."/>
            <person name="Mcbreen J.C."/>
            <person name="Conrad R.E."/>
            <person name="Kollar L.M."/>
            <person name="Olsson S."/>
            <person name="Huttunen S."/>
            <person name="Landis J.B."/>
            <person name="Wickett N.J."/>
            <person name="Johnson M.G."/>
            <person name="Rensing S.A."/>
            <person name="Grimwood J."/>
            <person name="Schmutz J."/>
            <person name="Mcdaniel S.F."/>
        </authorList>
    </citation>
    <scope>NUCLEOTIDE SEQUENCE</scope>
    <source>
        <strain evidence="1">R40</strain>
    </source>
</reference>
<sequence length="97" mass="11314">MHHCVCKPHHHRVTPACIKRSTIARKLHQSEFSSWTADHSSESVVELLDCWTSFLELQRHYPVTPAWSVASHAVNKTHDNRKRNIRAEIQSRYQSSQ</sequence>
<name>A0A8T0HT55_CERPU</name>
<protein>
    <submittedName>
        <fullName evidence="1">Uncharacterized protein</fullName>
    </submittedName>
</protein>
<comment type="caution">
    <text evidence="1">The sequence shown here is derived from an EMBL/GenBank/DDBJ whole genome shotgun (WGS) entry which is preliminary data.</text>
</comment>
<evidence type="ECO:0000313" key="2">
    <source>
        <dbReference type="Proteomes" id="UP000822688"/>
    </source>
</evidence>
<dbReference type="AlphaFoldDB" id="A0A8T0HT55"/>